<evidence type="ECO:0000256" key="1">
    <source>
        <dbReference type="ARBA" id="ARBA00018672"/>
    </source>
</evidence>
<keyword evidence="2 4" id="KW-0597">Phosphoprotein</keyword>
<dbReference type="InterPro" id="IPR050595">
    <property type="entry name" value="Bact_response_regulator"/>
</dbReference>
<reference evidence="6 7" key="1">
    <citation type="submission" date="2015-09" db="EMBL/GenBank/DDBJ databases">
        <authorList>
            <consortium name="Pathogen Informatics"/>
        </authorList>
    </citation>
    <scope>NUCLEOTIDE SEQUENCE [LARGE SCALE GENOMIC DNA]</scope>
    <source>
        <strain evidence="6 7">2789STDY5608850</strain>
    </source>
</reference>
<protein>
    <recommendedName>
        <fullName evidence="1">Stage 0 sporulation protein A homolog</fullName>
    </recommendedName>
</protein>
<sequence>MANQETILIVDNSEIYRAILRGLFEGEYNLLEAENGEQALMMMRQYRESITVVLLDLFMPEKDGYEVLQEMRQENLIFHEPVIVITAEDSTDNRVKVLELGAMDIIAKPFEPDVVKSRVKNIIESGRYRRSLESGLHIRRIRMFTKILLEEVARNYQEYQLDAHKIRLITESSSMHDIGKFVKTIPN</sequence>
<evidence type="ECO:0000259" key="5">
    <source>
        <dbReference type="PROSITE" id="PS50110"/>
    </source>
</evidence>
<accession>A0A174DY64</accession>
<dbReference type="PROSITE" id="PS50110">
    <property type="entry name" value="RESPONSE_REGULATORY"/>
    <property type="match status" value="1"/>
</dbReference>
<evidence type="ECO:0000256" key="4">
    <source>
        <dbReference type="PROSITE-ProRule" id="PRU00169"/>
    </source>
</evidence>
<proteinExistence type="predicted"/>
<dbReference type="CDD" id="cd00156">
    <property type="entry name" value="REC"/>
    <property type="match status" value="1"/>
</dbReference>
<dbReference type="GO" id="GO:0000160">
    <property type="term" value="P:phosphorelay signal transduction system"/>
    <property type="evidence" value="ECO:0007669"/>
    <property type="project" value="InterPro"/>
</dbReference>
<dbReference type="PANTHER" id="PTHR44591">
    <property type="entry name" value="STRESS RESPONSE REGULATOR PROTEIN 1"/>
    <property type="match status" value="1"/>
</dbReference>
<dbReference type="SUPFAM" id="SSF52172">
    <property type="entry name" value="CheY-like"/>
    <property type="match status" value="1"/>
</dbReference>
<dbReference type="InterPro" id="IPR001789">
    <property type="entry name" value="Sig_transdc_resp-reg_receiver"/>
</dbReference>
<evidence type="ECO:0000256" key="2">
    <source>
        <dbReference type="ARBA" id="ARBA00022553"/>
    </source>
</evidence>
<dbReference type="PANTHER" id="PTHR44591:SF3">
    <property type="entry name" value="RESPONSE REGULATORY DOMAIN-CONTAINING PROTEIN"/>
    <property type="match status" value="1"/>
</dbReference>
<evidence type="ECO:0000313" key="6">
    <source>
        <dbReference type="EMBL" id="CUO29025.1"/>
    </source>
</evidence>
<evidence type="ECO:0000256" key="3">
    <source>
        <dbReference type="ARBA" id="ARBA00024867"/>
    </source>
</evidence>
<organism evidence="6 7">
    <name type="scientific">Hungatella hathewayi</name>
    <dbReference type="NCBI Taxonomy" id="154046"/>
    <lineage>
        <taxon>Bacteria</taxon>
        <taxon>Bacillati</taxon>
        <taxon>Bacillota</taxon>
        <taxon>Clostridia</taxon>
        <taxon>Lachnospirales</taxon>
        <taxon>Lachnospiraceae</taxon>
        <taxon>Hungatella</taxon>
    </lineage>
</organism>
<gene>
    <name evidence="6" type="primary">phoP_3</name>
    <name evidence="6" type="ORF">ERS852407_02366</name>
</gene>
<dbReference type="AlphaFoldDB" id="A0A174DY64"/>
<dbReference type="EMBL" id="CYZE01000005">
    <property type="protein sequence ID" value="CUO29025.1"/>
    <property type="molecule type" value="Genomic_DNA"/>
</dbReference>
<dbReference type="Proteomes" id="UP000095651">
    <property type="component" value="Unassembled WGS sequence"/>
</dbReference>
<feature type="modified residue" description="4-aspartylphosphate" evidence="4">
    <location>
        <position position="56"/>
    </location>
</feature>
<comment type="function">
    <text evidence="3">May play the central regulatory role in sporulation. It may be an element of the effector pathway responsible for the activation of sporulation genes in response to nutritional stress. Spo0A may act in concert with spo0H (a sigma factor) to control the expression of some genes that are critical to the sporulation process.</text>
</comment>
<dbReference type="SMART" id="SM00448">
    <property type="entry name" value="REC"/>
    <property type="match status" value="1"/>
</dbReference>
<evidence type="ECO:0000313" key="7">
    <source>
        <dbReference type="Proteomes" id="UP000095651"/>
    </source>
</evidence>
<dbReference type="InterPro" id="IPR011006">
    <property type="entry name" value="CheY-like_superfamily"/>
</dbReference>
<dbReference type="Gene3D" id="3.40.50.2300">
    <property type="match status" value="1"/>
</dbReference>
<dbReference type="RefSeq" id="WP_055655281.1">
    <property type="nucleotide sequence ID" value="NZ_CABIXC010000005.1"/>
</dbReference>
<name>A0A174DY64_9FIRM</name>
<feature type="domain" description="Response regulatory" evidence="5">
    <location>
        <begin position="6"/>
        <end position="123"/>
    </location>
</feature>
<dbReference type="Pfam" id="PF00072">
    <property type="entry name" value="Response_reg"/>
    <property type="match status" value="1"/>
</dbReference>